<dbReference type="OrthoDB" id="1430630at2759"/>
<evidence type="ECO:0000259" key="2">
    <source>
        <dbReference type="PROSITE" id="PS50878"/>
    </source>
</evidence>
<feature type="region of interest" description="Disordered" evidence="1">
    <location>
        <begin position="317"/>
        <end position="460"/>
    </location>
</feature>
<evidence type="ECO:0000256" key="1">
    <source>
        <dbReference type="SAM" id="MobiDB-lite"/>
    </source>
</evidence>
<keyword evidence="4" id="KW-1185">Reference proteome</keyword>
<dbReference type="PANTHER" id="PTHR33064:SF37">
    <property type="entry name" value="RIBONUCLEASE H"/>
    <property type="match status" value="1"/>
</dbReference>
<gene>
    <name evidence="3" type="ORF">CBR_g23774</name>
</gene>
<dbReference type="AlphaFoldDB" id="A0A388JVI1"/>
<evidence type="ECO:0000313" key="4">
    <source>
        <dbReference type="Proteomes" id="UP000265515"/>
    </source>
</evidence>
<sequence length="460" mass="51765">MNMAFQNFVRKTRLAQSIINYCVIVYMDDILVYSSSYEGHVQHIEWELHALRDAGFKVTLEKCQFFLTTISFLGHVVTDKGLQPEPQKVAAVRDAPVPTTITQVRAFLGLASYYRRFIKGFTAIAGPLTNLLRKDQPLIWTPECDQAFSKLKAALISAPVLMFSSLTGNQRRFRRSLPRWDQTDSRVTWTGTSEHPNWIENPELLIIQAWRTNMEGDLLGFLFGSVRSGRRQLIAQELIAPIVQLADDLSPDIFSQSDDSPTPYILERSLDPYLQWTACLEEPRDEDTLPSWQEYLKPYDIIPHAFYPRAEEVVIDDDDEEDEGEETSEEGSYSEHSEGELSGEEEEEEGTGSEWEALPEEAARTGTEVEDPEAARRREEIATGKRQLEFASGVSLGNDPTRDPESPKPEDGDPAAATSSTARRRRSRSSSSSSPTRPPVRLRTDAGDRPSSSHAIPPTP</sequence>
<organism evidence="3 4">
    <name type="scientific">Chara braunii</name>
    <name type="common">Braun's stonewort</name>
    <dbReference type="NCBI Taxonomy" id="69332"/>
    <lineage>
        <taxon>Eukaryota</taxon>
        <taxon>Viridiplantae</taxon>
        <taxon>Streptophyta</taxon>
        <taxon>Charophyceae</taxon>
        <taxon>Charales</taxon>
        <taxon>Characeae</taxon>
        <taxon>Chara</taxon>
    </lineage>
</organism>
<evidence type="ECO:0000313" key="3">
    <source>
        <dbReference type="EMBL" id="GBG61816.1"/>
    </source>
</evidence>
<feature type="domain" description="Reverse transcriptase" evidence="2">
    <location>
        <begin position="1"/>
        <end position="77"/>
    </location>
</feature>
<accession>A0A388JVI1</accession>
<dbReference type="InterPro" id="IPR000477">
    <property type="entry name" value="RT_dom"/>
</dbReference>
<dbReference type="FunFam" id="3.30.70.270:FF:000020">
    <property type="entry name" value="Transposon Tf2-6 polyprotein-like Protein"/>
    <property type="match status" value="1"/>
</dbReference>
<feature type="compositionally biased region" description="Low complexity" evidence="1">
    <location>
        <begin position="429"/>
        <end position="441"/>
    </location>
</feature>
<protein>
    <recommendedName>
        <fullName evidence="2">Reverse transcriptase domain-containing protein</fullName>
    </recommendedName>
</protein>
<feature type="compositionally biased region" description="Acidic residues" evidence="1">
    <location>
        <begin position="341"/>
        <end position="351"/>
    </location>
</feature>
<dbReference type="EMBL" id="BFEA01000023">
    <property type="protein sequence ID" value="GBG61816.1"/>
    <property type="molecule type" value="Genomic_DNA"/>
</dbReference>
<dbReference type="InterPro" id="IPR043128">
    <property type="entry name" value="Rev_trsase/Diguanyl_cyclase"/>
</dbReference>
<feature type="compositionally biased region" description="Basic and acidic residues" evidence="1">
    <location>
        <begin position="400"/>
        <end position="411"/>
    </location>
</feature>
<dbReference type="PANTHER" id="PTHR33064">
    <property type="entry name" value="POL PROTEIN"/>
    <property type="match status" value="1"/>
</dbReference>
<feature type="compositionally biased region" description="Basic and acidic residues" evidence="1">
    <location>
        <begin position="373"/>
        <end position="388"/>
    </location>
</feature>
<reference evidence="3 4" key="1">
    <citation type="journal article" date="2018" name="Cell">
        <title>The Chara Genome: Secondary Complexity and Implications for Plant Terrestrialization.</title>
        <authorList>
            <person name="Nishiyama T."/>
            <person name="Sakayama H."/>
            <person name="Vries J.D."/>
            <person name="Buschmann H."/>
            <person name="Saint-Marcoux D."/>
            <person name="Ullrich K.K."/>
            <person name="Haas F.B."/>
            <person name="Vanderstraeten L."/>
            <person name="Becker D."/>
            <person name="Lang D."/>
            <person name="Vosolsobe S."/>
            <person name="Rombauts S."/>
            <person name="Wilhelmsson P.K.I."/>
            <person name="Janitza P."/>
            <person name="Kern R."/>
            <person name="Heyl A."/>
            <person name="Rumpler F."/>
            <person name="Villalobos L.I.A.C."/>
            <person name="Clay J.M."/>
            <person name="Skokan R."/>
            <person name="Toyoda A."/>
            <person name="Suzuki Y."/>
            <person name="Kagoshima H."/>
            <person name="Schijlen E."/>
            <person name="Tajeshwar N."/>
            <person name="Catarino B."/>
            <person name="Hetherington A.J."/>
            <person name="Saltykova A."/>
            <person name="Bonnot C."/>
            <person name="Breuninger H."/>
            <person name="Symeonidi A."/>
            <person name="Radhakrishnan G.V."/>
            <person name="Van Nieuwerburgh F."/>
            <person name="Deforce D."/>
            <person name="Chang C."/>
            <person name="Karol K.G."/>
            <person name="Hedrich R."/>
            <person name="Ulvskov P."/>
            <person name="Glockner G."/>
            <person name="Delwiche C.F."/>
            <person name="Petrasek J."/>
            <person name="Van de Peer Y."/>
            <person name="Friml J."/>
            <person name="Beilby M."/>
            <person name="Dolan L."/>
            <person name="Kohara Y."/>
            <person name="Sugano S."/>
            <person name="Fujiyama A."/>
            <person name="Delaux P.-M."/>
            <person name="Quint M."/>
            <person name="TheiBen G."/>
            <person name="Hagemann M."/>
            <person name="Harholt J."/>
            <person name="Dunand C."/>
            <person name="Zachgo S."/>
            <person name="Langdale J."/>
            <person name="Maumus F."/>
            <person name="Straeten D.V.D."/>
            <person name="Gould S.B."/>
            <person name="Rensing S.A."/>
        </authorList>
    </citation>
    <scope>NUCLEOTIDE SEQUENCE [LARGE SCALE GENOMIC DNA]</scope>
    <source>
        <strain evidence="3 4">S276</strain>
    </source>
</reference>
<dbReference type="InterPro" id="IPR043502">
    <property type="entry name" value="DNA/RNA_pol_sf"/>
</dbReference>
<dbReference type="Gene3D" id="3.30.70.270">
    <property type="match status" value="2"/>
</dbReference>
<dbReference type="Pfam" id="PF00078">
    <property type="entry name" value="RVT_1"/>
    <property type="match status" value="1"/>
</dbReference>
<dbReference type="Gramene" id="GBG61816">
    <property type="protein sequence ID" value="GBG61816"/>
    <property type="gene ID" value="CBR_g23774"/>
</dbReference>
<dbReference type="SUPFAM" id="SSF56672">
    <property type="entry name" value="DNA/RNA polymerases"/>
    <property type="match status" value="1"/>
</dbReference>
<proteinExistence type="predicted"/>
<dbReference type="PROSITE" id="PS50878">
    <property type="entry name" value="RT_POL"/>
    <property type="match status" value="1"/>
</dbReference>
<dbReference type="InterPro" id="IPR051320">
    <property type="entry name" value="Viral_Replic_Matur_Polypro"/>
</dbReference>
<feature type="compositionally biased region" description="Acidic residues" evidence="1">
    <location>
        <begin position="317"/>
        <end position="329"/>
    </location>
</feature>
<dbReference type="Proteomes" id="UP000265515">
    <property type="component" value="Unassembled WGS sequence"/>
</dbReference>
<name>A0A388JVI1_CHABU</name>
<comment type="caution">
    <text evidence="3">The sequence shown here is derived from an EMBL/GenBank/DDBJ whole genome shotgun (WGS) entry which is preliminary data.</text>
</comment>